<evidence type="ECO:0000256" key="1">
    <source>
        <dbReference type="ARBA" id="ARBA00004370"/>
    </source>
</evidence>
<dbReference type="Gene3D" id="3.40.50.2300">
    <property type="match status" value="1"/>
</dbReference>
<evidence type="ECO:0000259" key="6">
    <source>
        <dbReference type="Pfam" id="PF01094"/>
    </source>
</evidence>
<feature type="domain" description="Receptor ligand binding region" evidence="6">
    <location>
        <begin position="57"/>
        <end position="155"/>
    </location>
</feature>
<dbReference type="GO" id="GO:0038023">
    <property type="term" value="F:signaling receptor activity"/>
    <property type="evidence" value="ECO:0007669"/>
    <property type="project" value="TreeGrafter"/>
</dbReference>
<protein>
    <recommendedName>
        <fullName evidence="6">Receptor ligand binding region domain-containing protein</fullName>
    </recommendedName>
</protein>
<keyword evidence="3" id="KW-1133">Transmembrane helix</keyword>
<dbReference type="InterPro" id="IPR052612">
    <property type="entry name" value="ANP_Clearance_Receptor"/>
</dbReference>
<accession>A0A448WYP7</accession>
<dbReference type="Pfam" id="PF01094">
    <property type="entry name" value="ANF_receptor"/>
    <property type="match status" value="1"/>
</dbReference>
<dbReference type="GO" id="GO:0007165">
    <property type="term" value="P:signal transduction"/>
    <property type="evidence" value="ECO:0007669"/>
    <property type="project" value="TreeGrafter"/>
</dbReference>
<dbReference type="InterPro" id="IPR001828">
    <property type="entry name" value="ANF_lig-bd_rcpt"/>
</dbReference>
<comment type="subcellular location">
    <subcellularLocation>
        <location evidence="1">Membrane</location>
    </subcellularLocation>
</comment>
<dbReference type="OrthoDB" id="6262692at2759"/>
<proteinExistence type="predicted"/>
<dbReference type="PANTHER" id="PTHR44755">
    <property type="entry name" value="NATRIURETIC PEPTIDE RECEPTOR 3-RELATED"/>
    <property type="match status" value="1"/>
</dbReference>
<dbReference type="GO" id="GO:0017046">
    <property type="term" value="F:peptide hormone binding"/>
    <property type="evidence" value="ECO:0007669"/>
    <property type="project" value="TreeGrafter"/>
</dbReference>
<sequence>MLTPPGYLAPALELAFERIETLFPVTPTVRKPSPGAIRDSTSSSARFTVSLGGGLPRLRVYWADTGCSIESSLHHLFHFLLDEPVHGFIGPVCAFPLAAVARITGARFSRPLVTYSGFEVDFLDKRQYALMTRIAGHHGQLAGFLSTLFKTIGWKPRRFKTVGLMHVRAREPGPDSHRRPVPSMYSGSDSGPSKTSNSGEDSNREPASDQVNDLEYAQKIALQVPHSLKPSILSLKNKTVVSAKPDSVSVSPQQPLSKLDIDKTFEGREEDGKERLYRRRVFQTEKTSPPITTGQTASTMKDQPPDTKVHFFVAKAILQSRMDFGVEGVIVDRDDAEIQEKLHLVSLTSRSK</sequence>
<evidence type="ECO:0000256" key="5">
    <source>
        <dbReference type="SAM" id="MobiDB-lite"/>
    </source>
</evidence>
<comment type="caution">
    <text evidence="7">The sequence shown here is derived from an EMBL/GenBank/DDBJ whole genome shotgun (WGS) entry which is preliminary data.</text>
</comment>
<dbReference type="GO" id="GO:0016020">
    <property type="term" value="C:membrane"/>
    <property type="evidence" value="ECO:0007669"/>
    <property type="project" value="UniProtKB-SubCell"/>
</dbReference>
<feature type="compositionally biased region" description="Polar residues" evidence="5">
    <location>
        <begin position="185"/>
        <end position="200"/>
    </location>
</feature>
<dbReference type="InterPro" id="IPR028082">
    <property type="entry name" value="Peripla_BP_I"/>
</dbReference>
<dbReference type="AlphaFoldDB" id="A0A448WYP7"/>
<evidence type="ECO:0000313" key="8">
    <source>
        <dbReference type="Proteomes" id="UP000784294"/>
    </source>
</evidence>
<feature type="region of interest" description="Disordered" evidence="5">
    <location>
        <begin position="170"/>
        <end position="210"/>
    </location>
</feature>
<keyword evidence="2" id="KW-0812">Transmembrane</keyword>
<dbReference type="Proteomes" id="UP000784294">
    <property type="component" value="Unassembled WGS sequence"/>
</dbReference>
<evidence type="ECO:0000256" key="4">
    <source>
        <dbReference type="ARBA" id="ARBA00023136"/>
    </source>
</evidence>
<evidence type="ECO:0000256" key="2">
    <source>
        <dbReference type="ARBA" id="ARBA00022692"/>
    </source>
</evidence>
<keyword evidence="4" id="KW-0472">Membrane</keyword>
<keyword evidence="8" id="KW-1185">Reference proteome</keyword>
<name>A0A448WYP7_9PLAT</name>
<dbReference type="EMBL" id="CAAALY010063375">
    <property type="protein sequence ID" value="VEL23702.1"/>
    <property type="molecule type" value="Genomic_DNA"/>
</dbReference>
<evidence type="ECO:0000313" key="7">
    <source>
        <dbReference type="EMBL" id="VEL23702.1"/>
    </source>
</evidence>
<dbReference type="PANTHER" id="PTHR44755:SF8">
    <property type="entry name" value="RECEPTOR LIGAND BINDING REGION DOMAIN-CONTAINING PROTEIN"/>
    <property type="match status" value="1"/>
</dbReference>
<organism evidence="7 8">
    <name type="scientific">Protopolystoma xenopodis</name>
    <dbReference type="NCBI Taxonomy" id="117903"/>
    <lineage>
        <taxon>Eukaryota</taxon>
        <taxon>Metazoa</taxon>
        <taxon>Spiralia</taxon>
        <taxon>Lophotrochozoa</taxon>
        <taxon>Platyhelminthes</taxon>
        <taxon>Monogenea</taxon>
        <taxon>Polyopisthocotylea</taxon>
        <taxon>Polystomatidea</taxon>
        <taxon>Polystomatidae</taxon>
        <taxon>Protopolystoma</taxon>
    </lineage>
</organism>
<reference evidence="7" key="1">
    <citation type="submission" date="2018-11" db="EMBL/GenBank/DDBJ databases">
        <authorList>
            <consortium name="Pathogen Informatics"/>
        </authorList>
    </citation>
    <scope>NUCLEOTIDE SEQUENCE</scope>
</reference>
<evidence type="ECO:0000256" key="3">
    <source>
        <dbReference type="ARBA" id="ARBA00022989"/>
    </source>
</evidence>
<gene>
    <name evidence="7" type="ORF">PXEA_LOCUS17142</name>
</gene>
<dbReference type="SUPFAM" id="SSF53822">
    <property type="entry name" value="Periplasmic binding protein-like I"/>
    <property type="match status" value="1"/>
</dbReference>